<reference evidence="1 2" key="1">
    <citation type="submission" date="2006-02" db="EMBL/GenBank/DDBJ databases">
        <authorList>
            <person name="Pinhassi J."/>
            <person name="Pedros-Alio C."/>
            <person name="Ferriera S."/>
            <person name="Johnson J."/>
            <person name="Kravitz S."/>
            <person name="Halpern A."/>
            <person name="Remington K."/>
            <person name="Beeson K."/>
            <person name="Tran B."/>
            <person name="Rogers Y.-H."/>
            <person name="Friedman R."/>
            <person name="Venter J.C."/>
        </authorList>
    </citation>
    <scope>NUCLEOTIDE SEQUENCE [LARGE SCALE GENOMIC DNA]</scope>
    <source>
        <strain evidence="1 2">MED92</strain>
    </source>
</reference>
<sequence length="67" mass="7481">MGGGLPCLLFHLCLAGPIQKRQSCNNSTGLLSKDEVTGWRPQRTLWLLKMKSVKTEDKKKASHVSEK</sequence>
<keyword evidence="2" id="KW-1185">Reference proteome</keyword>
<gene>
    <name evidence="1" type="ORF">MED92_12891</name>
</gene>
<evidence type="ECO:0000313" key="2">
    <source>
        <dbReference type="Proteomes" id="UP000002171"/>
    </source>
</evidence>
<proteinExistence type="predicted"/>
<dbReference type="AlphaFoldDB" id="A0A7U8C831"/>
<dbReference type="Proteomes" id="UP000002171">
    <property type="component" value="Unassembled WGS sequence"/>
</dbReference>
<accession>A0A7U8C831</accession>
<comment type="caution">
    <text evidence="1">The sequence shown here is derived from an EMBL/GenBank/DDBJ whole genome shotgun (WGS) entry which is preliminary data.</text>
</comment>
<evidence type="ECO:0000313" key="1">
    <source>
        <dbReference type="EMBL" id="EAR61551.1"/>
    </source>
</evidence>
<dbReference type="EMBL" id="AAOW01000007">
    <property type="protein sequence ID" value="EAR61551.1"/>
    <property type="molecule type" value="Genomic_DNA"/>
</dbReference>
<organism evidence="1 2">
    <name type="scientific">Neptuniibacter caesariensis</name>
    <dbReference type="NCBI Taxonomy" id="207954"/>
    <lineage>
        <taxon>Bacteria</taxon>
        <taxon>Pseudomonadati</taxon>
        <taxon>Pseudomonadota</taxon>
        <taxon>Gammaproteobacteria</taxon>
        <taxon>Oceanospirillales</taxon>
        <taxon>Oceanospirillaceae</taxon>
        <taxon>Neptuniibacter</taxon>
    </lineage>
</organism>
<protein>
    <submittedName>
        <fullName evidence="1">Uncharacterized protein</fullName>
    </submittedName>
</protein>
<name>A0A7U8C831_NEPCE</name>